<evidence type="ECO:0000259" key="9">
    <source>
        <dbReference type="PROSITE" id="PS50048"/>
    </source>
</evidence>
<dbReference type="InterPro" id="IPR051089">
    <property type="entry name" value="prtT"/>
</dbReference>
<keyword evidence="11" id="KW-1185">Reference proteome</keyword>
<feature type="compositionally biased region" description="Pro residues" evidence="8">
    <location>
        <begin position="194"/>
        <end position="208"/>
    </location>
</feature>
<comment type="subcellular location">
    <subcellularLocation>
        <location evidence="1">Nucleus</location>
    </subcellularLocation>
</comment>
<feature type="compositionally biased region" description="Low complexity" evidence="8">
    <location>
        <begin position="40"/>
        <end position="57"/>
    </location>
</feature>
<dbReference type="EMBL" id="KN846969">
    <property type="protein sequence ID" value="KIW84685.1"/>
    <property type="molecule type" value="Genomic_DNA"/>
</dbReference>
<feature type="compositionally biased region" description="Pro residues" evidence="8">
    <location>
        <begin position="786"/>
        <end position="799"/>
    </location>
</feature>
<dbReference type="GO" id="GO:0001216">
    <property type="term" value="F:DNA-binding transcription activator activity"/>
    <property type="evidence" value="ECO:0007669"/>
    <property type="project" value="UniProtKB-ARBA"/>
</dbReference>
<evidence type="ECO:0000256" key="5">
    <source>
        <dbReference type="ARBA" id="ARBA00023125"/>
    </source>
</evidence>
<feature type="region of interest" description="Disordered" evidence="8">
    <location>
        <begin position="1"/>
        <end position="91"/>
    </location>
</feature>
<dbReference type="GO" id="GO:0000976">
    <property type="term" value="F:transcription cis-regulatory region binding"/>
    <property type="evidence" value="ECO:0007669"/>
    <property type="project" value="TreeGrafter"/>
</dbReference>
<dbReference type="Gene3D" id="4.10.240.10">
    <property type="entry name" value="Zn(2)-C6 fungal-type DNA-binding domain"/>
    <property type="match status" value="1"/>
</dbReference>
<gene>
    <name evidence="10" type="ORF">Z517_00073</name>
</gene>
<dbReference type="GO" id="GO:0000981">
    <property type="term" value="F:DNA-binding transcription factor activity, RNA polymerase II-specific"/>
    <property type="evidence" value="ECO:0007669"/>
    <property type="project" value="InterPro"/>
</dbReference>
<name>A0A0D2H1B7_9EURO</name>
<dbReference type="PROSITE" id="PS00463">
    <property type="entry name" value="ZN2_CY6_FUNGAL_1"/>
    <property type="match status" value="1"/>
</dbReference>
<dbReference type="PANTHER" id="PTHR31845:SF39">
    <property type="entry name" value="TRANSCRIPTION FACTOR PBCR-RELATED"/>
    <property type="match status" value="1"/>
</dbReference>
<dbReference type="AlphaFoldDB" id="A0A0D2H1B7"/>
<dbReference type="PROSITE" id="PS50048">
    <property type="entry name" value="ZN2_CY6_FUNGAL_2"/>
    <property type="match status" value="1"/>
</dbReference>
<dbReference type="SMART" id="SM00066">
    <property type="entry name" value="GAL4"/>
    <property type="match status" value="1"/>
</dbReference>
<keyword evidence="3" id="KW-0862">Zinc</keyword>
<keyword evidence="6" id="KW-0804">Transcription</keyword>
<dbReference type="FunFam" id="4.10.240.10:FF:000003">
    <property type="entry name" value="C6 transcription factor (Leu3)"/>
    <property type="match status" value="1"/>
</dbReference>
<keyword evidence="7" id="KW-0539">Nucleus</keyword>
<evidence type="ECO:0000256" key="1">
    <source>
        <dbReference type="ARBA" id="ARBA00004123"/>
    </source>
</evidence>
<feature type="compositionally biased region" description="Polar residues" evidence="8">
    <location>
        <begin position="742"/>
        <end position="753"/>
    </location>
</feature>
<accession>A0A0D2H1B7</accession>
<evidence type="ECO:0000256" key="6">
    <source>
        <dbReference type="ARBA" id="ARBA00023163"/>
    </source>
</evidence>
<evidence type="ECO:0000256" key="2">
    <source>
        <dbReference type="ARBA" id="ARBA00022723"/>
    </source>
</evidence>
<reference evidence="10 11" key="1">
    <citation type="submission" date="2015-01" db="EMBL/GenBank/DDBJ databases">
        <title>The Genome Sequence of Fonsecaea pedrosoi CBS 271.37.</title>
        <authorList>
            <consortium name="The Broad Institute Genomics Platform"/>
            <person name="Cuomo C."/>
            <person name="de Hoog S."/>
            <person name="Gorbushina A."/>
            <person name="Stielow B."/>
            <person name="Teixiera M."/>
            <person name="Abouelleil A."/>
            <person name="Chapman S.B."/>
            <person name="Priest M."/>
            <person name="Young S.K."/>
            <person name="Wortman J."/>
            <person name="Nusbaum C."/>
            <person name="Birren B."/>
        </authorList>
    </citation>
    <scope>NUCLEOTIDE SEQUENCE [LARGE SCALE GENOMIC DNA]</scope>
    <source>
        <strain evidence="10 11">CBS 271.37</strain>
    </source>
</reference>
<feature type="domain" description="Zn(2)-C6 fungal-type" evidence="9">
    <location>
        <begin position="94"/>
        <end position="128"/>
    </location>
</feature>
<dbReference type="InterPro" id="IPR036864">
    <property type="entry name" value="Zn2-C6_fun-type_DNA-bd_sf"/>
</dbReference>
<evidence type="ECO:0000256" key="3">
    <source>
        <dbReference type="ARBA" id="ARBA00022833"/>
    </source>
</evidence>
<evidence type="ECO:0000256" key="8">
    <source>
        <dbReference type="SAM" id="MobiDB-lite"/>
    </source>
</evidence>
<dbReference type="PANTHER" id="PTHR31845">
    <property type="entry name" value="FINGER DOMAIN PROTEIN, PUTATIVE-RELATED"/>
    <property type="match status" value="1"/>
</dbReference>
<dbReference type="Proteomes" id="UP000053029">
    <property type="component" value="Unassembled WGS sequence"/>
</dbReference>
<dbReference type="HOGENOM" id="CLU_006524_0_0_1"/>
<dbReference type="GeneID" id="25299563"/>
<dbReference type="SUPFAM" id="SSF57701">
    <property type="entry name" value="Zn2/Cys6 DNA-binding domain"/>
    <property type="match status" value="1"/>
</dbReference>
<evidence type="ECO:0000256" key="7">
    <source>
        <dbReference type="ARBA" id="ARBA00023242"/>
    </source>
</evidence>
<dbReference type="RefSeq" id="XP_013288493.1">
    <property type="nucleotide sequence ID" value="XM_013433039.1"/>
</dbReference>
<protein>
    <submittedName>
        <fullName evidence="10">Unplaced genomic scaffold supercont1.1, whole genome shotgun sequence</fullName>
    </submittedName>
</protein>
<dbReference type="GO" id="GO:0005634">
    <property type="term" value="C:nucleus"/>
    <property type="evidence" value="ECO:0007669"/>
    <property type="project" value="UniProtKB-SubCell"/>
</dbReference>
<organism evidence="10 11">
    <name type="scientific">Fonsecaea pedrosoi CBS 271.37</name>
    <dbReference type="NCBI Taxonomy" id="1442368"/>
    <lineage>
        <taxon>Eukaryota</taxon>
        <taxon>Fungi</taxon>
        <taxon>Dikarya</taxon>
        <taxon>Ascomycota</taxon>
        <taxon>Pezizomycotina</taxon>
        <taxon>Eurotiomycetes</taxon>
        <taxon>Chaetothyriomycetidae</taxon>
        <taxon>Chaetothyriales</taxon>
        <taxon>Herpotrichiellaceae</taxon>
        <taxon>Fonsecaea</taxon>
    </lineage>
</organism>
<dbReference type="OrthoDB" id="8062037at2759"/>
<dbReference type="CDD" id="cd12148">
    <property type="entry name" value="fungal_TF_MHR"/>
    <property type="match status" value="1"/>
</dbReference>
<keyword evidence="4" id="KW-0805">Transcription regulation</keyword>
<evidence type="ECO:0000313" key="11">
    <source>
        <dbReference type="Proteomes" id="UP000053029"/>
    </source>
</evidence>
<dbReference type="CDD" id="cd00067">
    <property type="entry name" value="GAL4"/>
    <property type="match status" value="1"/>
</dbReference>
<dbReference type="InterPro" id="IPR001138">
    <property type="entry name" value="Zn2Cys6_DnaBD"/>
</dbReference>
<evidence type="ECO:0000256" key="4">
    <source>
        <dbReference type="ARBA" id="ARBA00023015"/>
    </source>
</evidence>
<feature type="region of interest" description="Disordered" evidence="8">
    <location>
        <begin position="717"/>
        <end position="804"/>
    </location>
</feature>
<dbReference type="VEuPathDB" id="FungiDB:Z517_00073"/>
<feature type="region of interest" description="Disordered" evidence="8">
    <location>
        <begin position="162"/>
        <end position="219"/>
    </location>
</feature>
<evidence type="ECO:0000313" key="10">
    <source>
        <dbReference type="EMBL" id="KIW84685.1"/>
    </source>
</evidence>
<dbReference type="Pfam" id="PF00172">
    <property type="entry name" value="Zn_clus"/>
    <property type="match status" value="1"/>
</dbReference>
<feature type="compositionally biased region" description="Low complexity" evidence="8">
    <location>
        <begin position="758"/>
        <end position="771"/>
    </location>
</feature>
<sequence>MASIDTFNHIDPALRGSNLSSPPKPRDSQQHYHNPAPGAYSPLQPSLQPSPNNSYQSIQTPNYYPTTSHTQESPDDQSPSGNPNDPNDIKRPRACEACRQLKVKCEPDDNHPTGSCKRCAKANRQCIVTAPSRKRQKKTDSRVAELEKKIDALTATLAARGGAEPDVGVDPTIPVSHPASQDARVHSFGGQWHQPPPPQPPQPPPPPSSGHAHSPQQGVKRKITSDYEYFGGELHKSSAPSFKPPIGHANTYQPVLEHTTRADEPTSVDPIERGLIDITTARKCFDRYMAEMCEHLPIVVFPHGTHADEIRKNRPILFLAVLAVASGTVRPDLQPGLILEITRVLADKVIIRGEKSLELVQTIQVTTCFYQPPEKYEELNFNQLIHIAAVMALDLGMGKRSRRGGGSIWRPYHENKRPLSDPNSVEVRRCWLGCYYMCSNSSMSLRRPLLIRWSPYADECIDILTSSPDAHPSDKYFCHLVRGQHIAEDIGFQFSMDDPASPLSLTDPQTQYHLKTFERQLVEWQHATTKEMIKKPIIQHTEGILNLYMHEIAMHHNHNIDDFRPPYISTPIDGPPDPDNVTPAHIEALTTCINSAHSAFDAFLAMDVPALRALPTLFFVRNSYAAVALIKMYSAVSAKGSKFNIIFKNKDLKVEYYLDRMIEALSKACEGGMSRVAHKFTLIFNMLKSWHMKRIDSVNNGSGPVSRQRTPANGIINARAGNNMSQSQQPPNTYKAVPPQQDPTNLAWNSQHRGSVDGGVPQPHQQQQGPPRSGLQMLSEAAMGPAPGPGPVMPQPQPAPQQQWSHTIMNNPAQPNSMLPGINQMSAGYDQAAPMMPYMMPGPGGDMIPMDFTNDELMAFGFGDEFLAMNFGFETSGWPL</sequence>
<dbReference type="GO" id="GO:0008270">
    <property type="term" value="F:zinc ion binding"/>
    <property type="evidence" value="ECO:0007669"/>
    <property type="project" value="InterPro"/>
</dbReference>
<keyword evidence="2" id="KW-0479">Metal-binding</keyword>
<proteinExistence type="predicted"/>
<dbReference type="STRING" id="1442368.A0A0D2H1B7"/>
<keyword evidence="5" id="KW-0238">DNA-binding</keyword>
<feature type="compositionally biased region" description="Polar residues" evidence="8">
    <location>
        <begin position="58"/>
        <end position="85"/>
    </location>
</feature>